<name>A0A7R8UUJ3_HERIL</name>
<dbReference type="AlphaFoldDB" id="A0A7R8UUJ3"/>
<feature type="domain" description="Myb/SANT-like DNA-binding" evidence="8">
    <location>
        <begin position="8"/>
        <end position="65"/>
    </location>
</feature>
<evidence type="ECO:0000256" key="6">
    <source>
        <dbReference type="ARBA" id="ARBA00025466"/>
    </source>
</evidence>
<evidence type="ECO:0000256" key="2">
    <source>
        <dbReference type="ARBA" id="ARBA00016807"/>
    </source>
</evidence>
<dbReference type="Pfam" id="PF13873">
    <property type="entry name" value="Myb_DNA-bind_5"/>
    <property type="match status" value="1"/>
</dbReference>
<sequence>MVLGFAAQYKDIIENKRTDAESNRKKDEVWRIIAKEFNTRVYHQRSSKQLRQLYKNMKLLLKKDLSVEGRKRNFMDILNTLSQQSPLHPYPNYPPLNIKTDYDEEDDERNGSSSYNSSEQPDNDVVVIKSEDFSDNDQSYNNDDMDDSISNKDIPEVCLDEPDGDEEYNVDQMPHSLNLKDTSKGGDFKCDSLIALAIEERKRKIDLINAQIEYWRALTKKLESTSSSSHCPCQMPRMNGVNQS</sequence>
<evidence type="ECO:0000256" key="1">
    <source>
        <dbReference type="ARBA" id="ARBA00011764"/>
    </source>
</evidence>
<protein>
    <recommendedName>
        <fullName evidence="2">Regulatory protein zeste</fullName>
    </recommendedName>
</protein>
<proteinExistence type="predicted"/>
<dbReference type="Proteomes" id="UP000594454">
    <property type="component" value="Chromosome 4"/>
</dbReference>
<dbReference type="OrthoDB" id="6340111at2759"/>
<dbReference type="GO" id="GO:0003677">
    <property type="term" value="F:DNA binding"/>
    <property type="evidence" value="ECO:0007669"/>
    <property type="project" value="UniProtKB-KW"/>
</dbReference>
<evidence type="ECO:0000256" key="7">
    <source>
        <dbReference type="SAM" id="MobiDB-lite"/>
    </source>
</evidence>
<organism evidence="9 10">
    <name type="scientific">Hermetia illucens</name>
    <name type="common">Black soldier fly</name>
    <dbReference type="NCBI Taxonomy" id="343691"/>
    <lineage>
        <taxon>Eukaryota</taxon>
        <taxon>Metazoa</taxon>
        <taxon>Ecdysozoa</taxon>
        <taxon>Arthropoda</taxon>
        <taxon>Hexapoda</taxon>
        <taxon>Insecta</taxon>
        <taxon>Pterygota</taxon>
        <taxon>Neoptera</taxon>
        <taxon>Endopterygota</taxon>
        <taxon>Diptera</taxon>
        <taxon>Brachycera</taxon>
        <taxon>Stratiomyomorpha</taxon>
        <taxon>Stratiomyidae</taxon>
        <taxon>Hermetiinae</taxon>
        <taxon>Hermetia</taxon>
    </lineage>
</organism>
<dbReference type="PANTHER" id="PTHR21411">
    <property type="entry name" value="APONTIC"/>
    <property type="match status" value="1"/>
</dbReference>
<dbReference type="PANTHER" id="PTHR21411:SF0">
    <property type="entry name" value="REGULATORY PROTEIN ZESTE"/>
    <property type="match status" value="1"/>
</dbReference>
<evidence type="ECO:0000313" key="10">
    <source>
        <dbReference type="Proteomes" id="UP000594454"/>
    </source>
</evidence>
<accession>A0A7R8UUJ3</accession>
<feature type="region of interest" description="Disordered" evidence="7">
    <location>
        <begin position="83"/>
        <end position="152"/>
    </location>
</feature>
<evidence type="ECO:0000259" key="8">
    <source>
        <dbReference type="Pfam" id="PF13873"/>
    </source>
</evidence>
<dbReference type="InParanoid" id="A0A7R8UUJ3"/>
<feature type="compositionally biased region" description="Polar residues" evidence="7">
    <location>
        <begin position="111"/>
        <end position="120"/>
    </location>
</feature>
<keyword evidence="3" id="KW-0805">Transcription regulation</keyword>
<keyword evidence="5" id="KW-0804">Transcription</keyword>
<comment type="subunit">
    <text evidence="1">Self-associates forming complexes of several hundred monomers.</text>
</comment>
<dbReference type="InterPro" id="IPR028002">
    <property type="entry name" value="Myb_DNA-bind_5"/>
</dbReference>
<keyword evidence="4" id="KW-0238">DNA-binding</keyword>
<keyword evidence="10" id="KW-1185">Reference proteome</keyword>
<dbReference type="EMBL" id="LR899012">
    <property type="protein sequence ID" value="CAD7087258.1"/>
    <property type="molecule type" value="Genomic_DNA"/>
</dbReference>
<gene>
    <name evidence="9" type="ORF">HERILL_LOCUS9977</name>
</gene>
<evidence type="ECO:0000256" key="3">
    <source>
        <dbReference type="ARBA" id="ARBA00023015"/>
    </source>
</evidence>
<evidence type="ECO:0000313" key="9">
    <source>
        <dbReference type="EMBL" id="CAD7087258.1"/>
    </source>
</evidence>
<comment type="function">
    <text evidence="6">Involved in transvection phenomena (= synapsis-dependent gene expression), where the synaptic pairing of chromosomes carrying genes with which zeste interacts influences the expression of these genes. Zeste binds to DNA and stimulates transcription from a nearby promoter.</text>
</comment>
<dbReference type="FunCoup" id="A0A7R8UUJ3">
    <property type="interactions" value="8"/>
</dbReference>
<evidence type="ECO:0000256" key="5">
    <source>
        <dbReference type="ARBA" id="ARBA00023163"/>
    </source>
</evidence>
<evidence type="ECO:0000256" key="4">
    <source>
        <dbReference type="ARBA" id="ARBA00023125"/>
    </source>
</evidence>
<reference evidence="9 10" key="1">
    <citation type="submission" date="2020-11" db="EMBL/GenBank/DDBJ databases">
        <authorList>
            <person name="Wallbank WR R."/>
            <person name="Pardo Diaz C."/>
            <person name="Kozak K."/>
            <person name="Martin S."/>
            <person name="Jiggins C."/>
            <person name="Moest M."/>
            <person name="Warren A I."/>
            <person name="Generalovic N T."/>
            <person name="Byers J.R.P. K."/>
            <person name="Montejo-Kovacevich G."/>
            <person name="Yen C E."/>
        </authorList>
    </citation>
    <scope>NUCLEOTIDE SEQUENCE [LARGE SCALE GENOMIC DNA]</scope>
</reference>